<dbReference type="GO" id="GO:0030288">
    <property type="term" value="C:outer membrane-bounded periplasmic space"/>
    <property type="evidence" value="ECO:0007669"/>
    <property type="project" value="TreeGrafter"/>
</dbReference>
<dbReference type="InterPro" id="IPR005151">
    <property type="entry name" value="Tail-specific_protease"/>
</dbReference>
<keyword evidence="6" id="KW-0812">Transmembrane</keyword>
<evidence type="ECO:0000256" key="1">
    <source>
        <dbReference type="ARBA" id="ARBA00009179"/>
    </source>
</evidence>
<dbReference type="PANTHER" id="PTHR32060:SF30">
    <property type="entry name" value="CARBOXY-TERMINAL PROCESSING PROTEASE CTPA"/>
    <property type="match status" value="1"/>
</dbReference>
<dbReference type="CDD" id="cd06782">
    <property type="entry name" value="cpPDZ_CPP-like"/>
    <property type="match status" value="1"/>
</dbReference>
<dbReference type="OrthoDB" id="9812068at2"/>
<dbReference type="NCBIfam" id="TIGR00225">
    <property type="entry name" value="prc"/>
    <property type="match status" value="1"/>
</dbReference>
<keyword evidence="9" id="KW-1185">Reference proteome</keyword>
<keyword evidence="6" id="KW-0472">Membrane</keyword>
<evidence type="ECO:0000313" key="8">
    <source>
        <dbReference type="EMBL" id="SFR03582.1"/>
    </source>
</evidence>
<dbReference type="Gene3D" id="3.90.226.10">
    <property type="entry name" value="2-enoyl-CoA Hydratase, Chain A, domain 1"/>
    <property type="match status" value="1"/>
</dbReference>
<name>A0A1I6DE49_9FIRM</name>
<reference evidence="9" key="1">
    <citation type="submission" date="2016-10" db="EMBL/GenBank/DDBJ databases">
        <authorList>
            <person name="Varghese N."/>
            <person name="Submissions S."/>
        </authorList>
    </citation>
    <scope>NUCLEOTIDE SEQUENCE [LARGE SCALE GENOMIC DNA]</scope>
    <source>
        <strain evidence="9">DSM 3669</strain>
    </source>
</reference>
<dbReference type="SMART" id="SM00228">
    <property type="entry name" value="PDZ"/>
    <property type="match status" value="1"/>
</dbReference>
<dbReference type="Pfam" id="PF17820">
    <property type="entry name" value="PDZ_6"/>
    <property type="match status" value="1"/>
</dbReference>
<dbReference type="SUPFAM" id="SSF50156">
    <property type="entry name" value="PDZ domain-like"/>
    <property type="match status" value="1"/>
</dbReference>
<dbReference type="STRING" id="39060.SAMN05660706_10956"/>
<dbReference type="PANTHER" id="PTHR32060">
    <property type="entry name" value="TAIL-SPECIFIC PROTEASE"/>
    <property type="match status" value="1"/>
</dbReference>
<dbReference type="Gene3D" id="3.30.750.44">
    <property type="match status" value="1"/>
</dbReference>
<feature type="domain" description="PDZ" evidence="7">
    <location>
        <begin position="93"/>
        <end position="159"/>
    </location>
</feature>
<evidence type="ECO:0000313" key="9">
    <source>
        <dbReference type="Proteomes" id="UP000199584"/>
    </source>
</evidence>
<accession>A0A1I6DE49</accession>
<evidence type="ECO:0000256" key="3">
    <source>
        <dbReference type="ARBA" id="ARBA00022801"/>
    </source>
</evidence>
<dbReference type="Proteomes" id="UP000199584">
    <property type="component" value="Unassembled WGS sequence"/>
</dbReference>
<evidence type="ECO:0000256" key="4">
    <source>
        <dbReference type="ARBA" id="ARBA00022825"/>
    </source>
</evidence>
<dbReference type="InterPro" id="IPR001478">
    <property type="entry name" value="PDZ"/>
</dbReference>
<evidence type="ECO:0000256" key="6">
    <source>
        <dbReference type="SAM" id="Phobius"/>
    </source>
</evidence>
<dbReference type="Pfam" id="PF22694">
    <property type="entry name" value="CtpB_N-like"/>
    <property type="match status" value="1"/>
</dbReference>
<evidence type="ECO:0000256" key="5">
    <source>
        <dbReference type="RuleBase" id="RU004404"/>
    </source>
</evidence>
<dbReference type="GO" id="GO:0008236">
    <property type="term" value="F:serine-type peptidase activity"/>
    <property type="evidence" value="ECO:0007669"/>
    <property type="project" value="UniProtKB-KW"/>
</dbReference>
<dbReference type="InterPro" id="IPR041489">
    <property type="entry name" value="PDZ_6"/>
</dbReference>
<evidence type="ECO:0000259" key="7">
    <source>
        <dbReference type="PROSITE" id="PS50106"/>
    </source>
</evidence>
<dbReference type="CDD" id="cd07560">
    <property type="entry name" value="Peptidase_S41_CPP"/>
    <property type="match status" value="1"/>
</dbReference>
<dbReference type="InterPro" id="IPR029045">
    <property type="entry name" value="ClpP/crotonase-like_dom_sf"/>
</dbReference>
<evidence type="ECO:0000256" key="2">
    <source>
        <dbReference type="ARBA" id="ARBA00022670"/>
    </source>
</evidence>
<dbReference type="FunFam" id="2.30.42.10:FF:000063">
    <property type="entry name" value="Peptidase, S41 family"/>
    <property type="match status" value="1"/>
</dbReference>
<dbReference type="InterPro" id="IPR036034">
    <property type="entry name" value="PDZ_sf"/>
</dbReference>
<dbReference type="GO" id="GO:0006508">
    <property type="term" value="P:proteolysis"/>
    <property type="evidence" value="ECO:0007669"/>
    <property type="project" value="UniProtKB-KW"/>
</dbReference>
<dbReference type="Gene3D" id="2.30.42.10">
    <property type="match status" value="1"/>
</dbReference>
<dbReference type="GO" id="GO:0004175">
    <property type="term" value="F:endopeptidase activity"/>
    <property type="evidence" value="ECO:0007669"/>
    <property type="project" value="TreeGrafter"/>
</dbReference>
<dbReference type="SUPFAM" id="SSF52096">
    <property type="entry name" value="ClpP/crotonase"/>
    <property type="match status" value="1"/>
</dbReference>
<dbReference type="AlphaFoldDB" id="A0A1I6DE49"/>
<keyword evidence="2 5" id="KW-0645">Protease</keyword>
<dbReference type="PROSITE" id="PS50106">
    <property type="entry name" value="PDZ"/>
    <property type="match status" value="1"/>
</dbReference>
<feature type="transmembrane region" description="Helical" evidence="6">
    <location>
        <begin position="12"/>
        <end position="34"/>
    </location>
</feature>
<dbReference type="InterPro" id="IPR004447">
    <property type="entry name" value="Peptidase_S41A"/>
</dbReference>
<keyword evidence="3 5" id="KW-0378">Hydrolase</keyword>
<dbReference type="InterPro" id="IPR055210">
    <property type="entry name" value="CtpA/B_N"/>
</dbReference>
<dbReference type="GO" id="GO:0007165">
    <property type="term" value="P:signal transduction"/>
    <property type="evidence" value="ECO:0007669"/>
    <property type="project" value="TreeGrafter"/>
</dbReference>
<sequence length="385" mass="41754">MYGYNRRRNSGISRWLAVLALIFFIFFVLVGGILGSNYKHIGNLIKVVSLIRTQYIEPVQTTSLVDGAIRGMVESLHDPYSVYLDAQTYSQFLEQIRGASFGGLGVLVGVSKDGLLTVVRVYKGTPAAGKGVQAGDFIVGIDDKDVRGIDLETAIGLMRGPVGTKVKLSLAREGLEKPLEVEIVRDEISVPTVEGKLLPDTRIGYISIDQFSEKTGDEVLEVLADLRKRGIKGIVLDLRNNPGGEVISATRVADAFIPKGPIVYIQNRFGQEDMWEADENYLNLPLAVLVNGNSASAAEILAGAIKDTGAGVLVGTRTFGKGIVQTLFPLDNGAGVKLTTARYLTPNKHDIHKKGIRPDVVVEDQKDLPGDEQLDKAVELVKQKL</sequence>
<dbReference type="Pfam" id="PF03572">
    <property type="entry name" value="Peptidase_S41"/>
    <property type="match status" value="1"/>
</dbReference>
<dbReference type="SMART" id="SM00245">
    <property type="entry name" value="TSPc"/>
    <property type="match status" value="1"/>
</dbReference>
<keyword evidence="6" id="KW-1133">Transmembrane helix</keyword>
<keyword evidence="4 5" id="KW-0720">Serine protease</keyword>
<comment type="similarity">
    <text evidence="1 5">Belongs to the peptidase S41A family.</text>
</comment>
<organism evidence="8 9">
    <name type="scientific">Desulfoscipio geothermicus DSM 3669</name>
    <dbReference type="NCBI Taxonomy" id="1121426"/>
    <lineage>
        <taxon>Bacteria</taxon>
        <taxon>Bacillati</taxon>
        <taxon>Bacillota</taxon>
        <taxon>Clostridia</taxon>
        <taxon>Eubacteriales</taxon>
        <taxon>Desulfallaceae</taxon>
        <taxon>Desulfoscipio</taxon>
    </lineage>
</organism>
<protein>
    <submittedName>
        <fullName evidence="8">Carboxyl-terminal processing protease</fullName>
    </submittedName>
</protein>
<proteinExistence type="inferred from homology"/>
<dbReference type="EMBL" id="FOYM01000009">
    <property type="protein sequence ID" value="SFR03582.1"/>
    <property type="molecule type" value="Genomic_DNA"/>
</dbReference>
<dbReference type="RefSeq" id="WP_092482757.1">
    <property type="nucleotide sequence ID" value="NZ_FOYM01000009.1"/>
</dbReference>
<gene>
    <name evidence="8" type="ORF">SAMN05660706_10956</name>
</gene>